<dbReference type="EMBL" id="CP157947">
    <property type="protein sequence ID" value="XBS70070.1"/>
    <property type="molecule type" value="Genomic_DNA"/>
</dbReference>
<dbReference type="AlphaFoldDB" id="A0AAU7QA17"/>
<name>A0AAU7QA17_9GAMM</name>
<accession>A0AAU7QA17</accession>
<evidence type="ECO:0000313" key="1">
    <source>
        <dbReference type="EMBL" id="XBS70070.1"/>
    </source>
</evidence>
<protein>
    <submittedName>
        <fullName evidence="1">Uncharacterized protein</fullName>
    </submittedName>
</protein>
<gene>
    <name evidence="1" type="ORF">ABK905_01810</name>
</gene>
<organism evidence="1">
    <name type="scientific">Acerihabitans sp. KWT182</name>
    <dbReference type="NCBI Taxonomy" id="3157919"/>
    <lineage>
        <taxon>Bacteria</taxon>
        <taxon>Pseudomonadati</taxon>
        <taxon>Pseudomonadota</taxon>
        <taxon>Gammaproteobacteria</taxon>
        <taxon>Enterobacterales</taxon>
        <taxon>Pectobacteriaceae</taxon>
        <taxon>Acerihabitans</taxon>
    </lineage>
</organism>
<sequence>MSNLAHEGPLLHLPVWDSITIKFYLGKPISERISTLLTMMESIDKQFAGVKLRMARELIASLKGHDVSHLRKTLGYALLVDPYQKDENIAAWVNERGLGIKHPKLKRENARDFLRRDVLLKSARKFSDPSVKM</sequence>
<dbReference type="Gene3D" id="1.25.40.300">
    <property type="entry name" value="Putative secreted effector protein"/>
    <property type="match status" value="1"/>
</dbReference>
<proteinExistence type="predicted"/>
<reference evidence="1" key="1">
    <citation type="submission" date="2024-06" db="EMBL/GenBank/DDBJ databases">
        <authorList>
            <person name="Coelho C."/>
            <person name="Bento M."/>
            <person name="Garcia E."/>
            <person name="Camelo A."/>
            <person name="Brandao I."/>
            <person name="Espirito Santo C."/>
            <person name="Trovao J."/>
            <person name="Verissimo A."/>
            <person name="Costa J."/>
            <person name="Tiago I."/>
        </authorList>
    </citation>
    <scope>NUCLEOTIDE SEQUENCE</scope>
    <source>
        <strain evidence="1">KWT182</strain>
    </source>
</reference>